<dbReference type="AlphaFoldDB" id="A0AAV6FFX3"/>
<reference evidence="1" key="1">
    <citation type="submission" date="2020-10" db="EMBL/GenBank/DDBJ databases">
        <title>Chromosome-scale genome assembly of the Allis shad, Alosa alosa.</title>
        <authorList>
            <person name="Margot Z."/>
            <person name="Christophe K."/>
            <person name="Cabau C."/>
            <person name="Louis A."/>
            <person name="Berthelot C."/>
            <person name="Parey E."/>
            <person name="Roest Crollius H."/>
            <person name="Montfort J."/>
            <person name="Robinson-Rechavi M."/>
            <person name="Bucao C."/>
            <person name="Bouchez O."/>
            <person name="Gislard M."/>
            <person name="Lluch J."/>
            <person name="Milhes M."/>
            <person name="Lampietro C."/>
            <person name="Lopez Roques C."/>
            <person name="Donnadieu C."/>
            <person name="Braasch I."/>
            <person name="Desvignes T."/>
            <person name="Postlethwait J."/>
            <person name="Bobe J."/>
            <person name="Guiguen Y."/>
        </authorList>
    </citation>
    <scope>NUCLEOTIDE SEQUENCE</scope>
    <source>
        <strain evidence="1">M-15738</strain>
        <tissue evidence="1">Blood</tissue>
    </source>
</reference>
<dbReference type="Gene3D" id="2.60.120.200">
    <property type="match status" value="1"/>
</dbReference>
<keyword evidence="2" id="KW-1185">Reference proteome</keyword>
<evidence type="ECO:0000313" key="2">
    <source>
        <dbReference type="Proteomes" id="UP000823561"/>
    </source>
</evidence>
<sequence>MYPGTTYIFGRGGALITYTWPPNDRPSTRADRLAVGFSTQLKDAVLVRVESAQGLGDYLEVHIVRTRFQL</sequence>
<evidence type="ECO:0000313" key="1">
    <source>
        <dbReference type="EMBL" id="KAG5261384.1"/>
    </source>
</evidence>
<dbReference type="SUPFAM" id="SSF49899">
    <property type="entry name" value="Concanavalin A-like lectins/glucanases"/>
    <property type="match status" value="1"/>
</dbReference>
<protein>
    <submittedName>
        <fullName evidence="1">Uncharacterized protein</fullName>
    </submittedName>
</protein>
<name>A0AAV6FFX3_9TELE</name>
<comment type="caution">
    <text evidence="1">The sequence shown here is derived from an EMBL/GenBank/DDBJ whole genome shotgun (WGS) entry which is preliminary data.</text>
</comment>
<dbReference type="EMBL" id="JADWDJ010000024">
    <property type="protein sequence ID" value="KAG5261384.1"/>
    <property type="molecule type" value="Genomic_DNA"/>
</dbReference>
<dbReference type="Proteomes" id="UP000823561">
    <property type="component" value="Chromosome 24"/>
</dbReference>
<organism evidence="1 2">
    <name type="scientific">Alosa alosa</name>
    <name type="common">allis shad</name>
    <dbReference type="NCBI Taxonomy" id="278164"/>
    <lineage>
        <taxon>Eukaryota</taxon>
        <taxon>Metazoa</taxon>
        <taxon>Chordata</taxon>
        <taxon>Craniata</taxon>
        <taxon>Vertebrata</taxon>
        <taxon>Euteleostomi</taxon>
        <taxon>Actinopterygii</taxon>
        <taxon>Neopterygii</taxon>
        <taxon>Teleostei</taxon>
        <taxon>Clupei</taxon>
        <taxon>Clupeiformes</taxon>
        <taxon>Clupeoidei</taxon>
        <taxon>Clupeidae</taxon>
        <taxon>Alosa</taxon>
    </lineage>
</organism>
<gene>
    <name evidence="1" type="ORF">AALO_G00303880</name>
</gene>
<proteinExistence type="predicted"/>
<accession>A0AAV6FFX3</accession>
<dbReference type="InterPro" id="IPR013320">
    <property type="entry name" value="ConA-like_dom_sf"/>
</dbReference>